<dbReference type="AlphaFoldDB" id="A0A927IDL3"/>
<comment type="caution">
    <text evidence="4">The sequence shown here is derived from an EMBL/GenBank/DDBJ whole genome shotgun (WGS) entry which is preliminary data.</text>
</comment>
<dbReference type="InterPro" id="IPR046112">
    <property type="entry name" value="DUF6049"/>
</dbReference>
<dbReference type="Pfam" id="PF19516">
    <property type="entry name" value="DUF6049"/>
    <property type="match status" value="1"/>
</dbReference>
<feature type="signal peptide" evidence="3">
    <location>
        <begin position="1"/>
        <end position="22"/>
    </location>
</feature>
<proteinExistence type="predicted"/>
<keyword evidence="2" id="KW-0812">Transmembrane</keyword>
<organism evidence="4 5">
    <name type="scientific">Streptomyces chumphonensis</name>
    <dbReference type="NCBI Taxonomy" id="1214925"/>
    <lineage>
        <taxon>Bacteria</taxon>
        <taxon>Bacillati</taxon>
        <taxon>Actinomycetota</taxon>
        <taxon>Actinomycetes</taxon>
        <taxon>Kitasatosporales</taxon>
        <taxon>Streptomycetaceae</taxon>
        <taxon>Streptomyces</taxon>
    </lineage>
</organism>
<evidence type="ECO:0000313" key="5">
    <source>
        <dbReference type="Proteomes" id="UP000632289"/>
    </source>
</evidence>
<feature type="region of interest" description="Disordered" evidence="1">
    <location>
        <begin position="708"/>
        <end position="756"/>
    </location>
</feature>
<feature type="transmembrane region" description="Helical" evidence="2">
    <location>
        <begin position="682"/>
        <end position="702"/>
    </location>
</feature>
<feature type="region of interest" description="Disordered" evidence="1">
    <location>
        <begin position="21"/>
        <end position="42"/>
    </location>
</feature>
<keyword evidence="3" id="KW-0732">Signal</keyword>
<gene>
    <name evidence="4" type="ORF">IF129_17000</name>
</gene>
<protein>
    <recommendedName>
        <fullName evidence="6">Secreted protein</fullName>
    </recommendedName>
</protein>
<keyword evidence="2" id="KW-1133">Transmembrane helix</keyword>
<feature type="chain" id="PRO_5037272732" description="Secreted protein" evidence="3">
    <location>
        <begin position="23"/>
        <end position="756"/>
    </location>
</feature>
<feature type="compositionally biased region" description="Low complexity" evidence="1">
    <location>
        <begin position="21"/>
        <end position="33"/>
    </location>
</feature>
<dbReference type="Proteomes" id="UP000632289">
    <property type="component" value="Unassembled WGS sequence"/>
</dbReference>
<evidence type="ECO:0000256" key="2">
    <source>
        <dbReference type="SAM" id="Phobius"/>
    </source>
</evidence>
<reference evidence="4" key="1">
    <citation type="submission" date="2020-09" db="EMBL/GenBank/DDBJ databases">
        <title>Secondary metabolite and genome analysis of marine Streptomyces chumphonensis KK1-2T.</title>
        <authorList>
            <person name="Phongsopitanun W."/>
            <person name="Kanchanasin P."/>
            <person name="Pittayakhajonwut P."/>
            <person name="Suwanborirux K."/>
            <person name="Tanasupawat S."/>
        </authorList>
    </citation>
    <scope>NUCLEOTIDE SEQUENCE</scope>
    <source>
        <strain evidence="4">KK1-2</strain>
    </source>
</reference>
<name>A0A927IDL3_9ACTN</name>
<accession>A0A927IDL3</accession>
<keyword evidence="2" id="KW-0472">Membrane</keyword>
<evidence type="ECO:0000313" key="4">
    <source>
        <dbReference type="EMBL" id="MBD3933242.1"/>
    </source>
</evidence>
<keyword evidence="5" id="KW-1185">Reference proteome</keyword>
<dbReference type="EMBL" id="JACXYU010000008">
    <property type="protein sequence ID" value="MBD3933242.1"/>
    <property type="molecule type" value="Genomic_DNA"/>
</dbReference>
<sequence length="756" mass="80627">MATAVMLSPLLASALHAAPASAAPAPSAPGAGSTTLAEADTGAEAAEVSITKVGPVIPDEEDTLTISGSVTNRSRDPLTDLEVNLRTGPVLTTRSSIERAADRKGFAYDQDGREVTDDAATLPMEDLPSGGTRAFTLDVPVEELGFDESGTYQLGVALSGHTRSVGYEQVLGIERTFLPWQADPASTRTDVTFLWPLVSTPHLTARTASDEQQTPVFRDEDLLDEISPGGRLYELVRQGADLPVTWVVDPDLLASVDAMRQTYQVETPDGPVAGRGQDAANRWLNDLQEATADREVVALPFGDPDVASLAHRGRDVSGSLGHLQTATEAAEVTTETILNTTPDTDFAWPVEGAVDGSVVAVATSAGARNVITRSDSLREDRSLPYTPNAARPIGGGITAVSADATLSTVFRGDMTRADNTTDAVQRFVSHTLSITEENPTKRRSILVAPDRMPTASQAGVMATTVEALAEHGGWARFVDLAETAKAEPDARANRKVPGGKAYPERLRKEELPTEAFESMRATQTTLKDFAVILSQEDRVVTPFGGAIRREMSTAWRGRGGEARAYRESVHDYLMGLTEQVQLVPKSPMTLSGRSATIPVTVQNNLVQEVDGLKLRLTSGRRIGLEIDDEVKPVVVEGGHSQSITFDTSAKANGRTFLTAQLYTEDDKPYGEPMTFQVDVTEITSTVLLVIAGGVLLVVLAGVRMYTQRKRRGPRPDPDAPLAPGEDGAEDDPGAAATEDTGPESTESPGPGEKVER</sequence>
<dbReference type="RefSeq" id="WP_191210525.1">
    <property type="nucleotide sequence ID" value="NZ_BAABKL010000003.1"/>
</dbReference>
<evidence type="ECO:0008006" key="6">
    <source>
        <dbReference type="Google" id="ProtNLM"/>
    </source>
</evidence>
<evidence type="ECO:0000256" key="1">
    <source>
        <dbReference type="SAM" id="MobiDB-lite"/>
    </source>
</evidence>
<evidence type="ECO:0000256" key="3">
    <source>
        <dbReference type="SAM" id="SignalP"/>
    </source>
</evidence>